<keyword evidence="10" id="KW-0238">DNA-binding</keyword>
<dbReference type="InterPro" id="IPR003583">
    <property type="entry name" value="Hlx-hairpin-Hlx_DNA-bd_motif"/>
</dbReference>
<dbReference type="SMART" id="SM00478">
    <property type="entry name" value="ENDO3c"/>
    <property type="match status" value="1"/>
</dbReference>
<comment type="similarity">
    <text evidence="1 10">Belongs to the Nth/MutY family.</text>
</comment>
<keyword evidence="5 10" id="KW-0378">Hydrolase</keyword>
<comment type="function">
    <text evidence="10">DNA repair enzyme that has both DNA N-glycosylase activity and AP-lyase activity. The DNA N-glycosylase activity releases various damaged pyrimidines from DNA by cleaving the N-glycosidic bond, leaving an AP (apurinic/apyrimidinic) site. The AP-lyase activity cleaves the phosphodiester bond 3' to the AP site by a beta-elimination, leaving a 3'-terminal unsaturated sugar and a product with a terminal 5'-phosphate.</text>
</comment>
<dbReference type="PIRSF" id="PIRSF001435">
    <property type="entry name" value="Nth"/>
    <property type="match status" value="1"/>
</dbReference>
<evidence type="ECO:0000256" key="6">
    <source>
        <dbReference type="ARBA" id="ARBA00023004"/>
    </source>
</evidence>
<dbReference type="SMART" id="SM00278">
    <property type="entry name" value="HhH1"/>
    <property type="match status" value="1"/>
</dbReference>
<evidence type="ECO:0000256" key="4">
    <source>
        <dbReference type="ARBA" id="ARBA00022763"/>
    </source>
</evidence>
<dbReference type="Pfam" id="PF00633">
    <property type="entry name" value="HHH"/>
    <property type="match status" value="1"/>
</dbReference>
<feature type="domain" description="Helix-hairpin-helix DNA-binding motif class 1" evidence="11">
    <location>
        <begin position="112"/>
        <end position="131"/>
    </location>
</feature>
<dbReference type="Proteomes" id="UP001236559">
    <property type="component" value="Unassembled WGS sequence"/>
</dbReference>
<dbReference type="HAMAP" id="MF_00942">
    <property type="entry name" value="Nth"/>
    <property type="match status" value="1"/>
</dbReference>
<dbReference type="Gene3D" id="1.10.340.30">
    <property type="entry name" value="Hypothetical protein, domain 2"/>
    <property type="match status" value="1"/>
</dbReference>
<evidence type="ECO:0000256" key="3">
    <source>
        <dbReference type="ARBA" id="ARBA00022723"/>
    </source>
</evidence>
<dbReference type="InterPro" id="IPR003651">
    <property type="entry name" value="Endonuclease3_FeS-loop_motif"/>
</dbReference>
<keyword evidence="10 13" id="KW-0456">Lyase</keyword>
<dbReference type="NCBIfam" id="TIGR01083">
    <property type="entry name" value="nth"/>
    <property type="match status" value="1"/>
</dbReference>
<dbReference type="InterPro" id="IPR011257">
    <property type="entry name" value="DNA_glycosylase"/>
</dbReference>
<evidence type="ECO:0000259" key="12">
    <source>
        <dbReference type="SMART" id="SM00478"/>
    </source>
</evidence>
<dbReference type="GO" id="GO:0140078">
    <property type="term" value="F:class I DNA-(apurinic or apyrimidinic site) endonuclease activity"/>
    <property type="evidence" value="ECO:0007669"/>
    <property type="project" value="UniProtKB-EC"/>
</dbReference>
<dbReference type="InterPro" id="IPR003265">
    <property type="entry name" value="HhH-GPD_domain"/>
</dbReference>
<dbReference type="CDD" id="cd00056">
    <property type="entry name" value="ENDO3c"/>
    <property type="match status" value="1"/>
</dbReference>
<evidence type="ECO:0000256" key="8">
    <source>
        <dbReference type="ARBA" id="ARBA00023204"/>
    </source>
</evidence>
<accession>A0ABU0AT86</accession>
<keyword evidence="6" id="KW-0408">Iron</keyword>
<protein>
    <recommendedName>
        <fullName evidence="10">Endonuclease III</fullName>
        <ecNumber evidence="10">4.2.99.18</ecNumber>
    </recommendedName>
    <alternativeName>
        <fullName evidence="10">DNA-(apurinic or apyrimidinic site) lyase</fullName>
    </alternativeName>
</protein>
<comment type="caution">
    <text evidence="13">The sequence shown here is derived from an EMBL/GenBank/DDBJ whole genome shotgun (WGS) entry which is preliminary data.</text>
</comment>
<dbReference type="Gene3D" id="1.10.1670.10">
    <property type="entry name" value="Helix-hairpin-Helix base-excision DNA repair enzymes (C-terminal)"/>
    <property type="match status" value="1"/>
</dbReference>
<evidence type="ECO:0000256" key="1">
    <source>
        <dbReference type="ARBA" id="ARBA00008343"/>
    </source>
</evidence>
<keyword evidence="3" id="KW-0479">Metal-binding</keyword>
<evidence type="ECO:0000256" key="9">
    <source>
        <dbReference type="ARBA" id="ARBA00023295"/>
    </source>
</evidence>
<sequence length="211" mass="23928">MKTLSKKDVDIILDILEKTYPDAHCQLEHKSPFELLVATILSAQCTDERVNKVTGEMFKNYNKPEDFVKLGPEKIEPLIKSCGFYRNKAKNIYGASFEILNNYGGIVPSSLEELIKLPGVGRKTANVILSNCFGQEAIAVDTHVFRVTNRIGIVAEDSPEKTEFALMKKIKKERWSKAHHLFIFHGRRCCSARRPQCLICPVKNLCKWSGK</sequence>
<organism evidence="13 14">
    <name type="scientific">Peptoniphilus koenoeneniae</name>
    <dbReference type="NCBI Taxonomy" id="507751"/>
    <lineage>
        <taxon>Bacteria</taxon>
        <taxon>Bacillati</taxon>
        <taxon>Bacillota</taxon>
        <taxon>Tissierellia</taxon>
        <taxon>Tissierellales</taxon>
        <taxon>Peptoniphilaceae</taxon>
        <taxon>Peptoniphilus</taxon>
    </lineage>
</organism>
<feature type="domain" description="HhH-GPD" evidence="12">
    <location>
        <begin position="41"/>
        <end position="188"/>
    </location>
</feature>
<dbReference type="InterPro" id="IPR000445">
    <property type="entry name" value="HhH_motif"/>
</dbReference>
<evidence type="ECO:0000256" key="2">
    <source>
        <dbReference type="ARBA" id="ARBA00022485"/>
    </source>
</evidence>
<dbReference type="PANTHER" id="PTHR10359">
    <property type="entry name" value="A/G-SPECIFIC ADENINE GLYCOSYLASE/ENDONUCLEASE III"/>
    <property type="match status" value="1"/>
</dbReference>
<dbReference type="Pfam" id="PF10576">
    <property type="entry name" value="EndIII_4Fe-2S"/>
    <property type="match status" value="1"/>
</dbReference>
<comment type="catalytic activity">
    <reaction evidence="10">
        <text>2'-deoxyribonucleotide-(2'-deoxyribose 5'-phosphate)-2'-deoxyribonucleotide-DNA = a 3'-end 2'-deoxyribonucleotide-(2,3-dehydro-2,3-deoxyribose 5'-phosphate)-DNA + a 5'-end 5'-phospho-2'-deoxyribonucleoside-DNA + H(+)</text>
        <dbReference type="Rhea" id="RHEA:66592"/>
        <dbReference type="Rhea" id="RHEA-COMP:13180"/>
        <dbReference type="Rhea" id="RHEA-COMP:16897"/>
        <dbReference type="Rhea" id="RHEA-COMP:17067"/>
        <dbReference type="ChEBI" id="CHEBI:15378"/>
        <dbReference type="ChEBI" id="CHEBI:136412"/>
        <dbReference type="ChEBI" id="CHEBI:157695"/>
        <dbReference type="ChEBI" id="CHEBI:167181"/>
        <dbReference type="EC" id="4.2.99.18"/>
    </reaction>
</comment>
<dbReference type="PANTHER" id="PTHR10359:SF18">
    <property type="entry name" value="ENDONUCLEASE III"/>
    <property type="match status" value="1"/>
</dbReference>
<comment type="cofactor">
    <cofactor evidence="10">
        <name>[4Fe-4S] cluster</name>
        <dbReference type="ChEBI" id="CHEBI:49883"/>
    </cofactor>
    <text evidence="10">Binds 1 [4Fe-4S] cluster.</text>
</comment>
<keyword evidence="7" id="KW-0411">Iron-sulfur</keyword>
<gene>
    <name evidence="10" type="primary">nth</name>
    <name evidence="13" type="ORF">J2S72_000491</name>
</gene>
<name>A0ABU0AT86_9FIRM</name>
<comment type="caution">
    <text evidence="10">Lacks conserved residue(s) required for the propagation of feature annotation.</text>
</comment>
<dbReference type="Pfam" id="PF00730">
    <property type="entry name" value="HhH-GPD"/>
    <property type="match status" value="1"/>
</dbReference>
<dbReference type="EMBL" id="JAUSTN010000002">
    <property type="protein sequence ID" value="MDQ0274483.1"/>
    <property type="molecule type" value="Genomic_DNA"/>
</dbReference>
<proteinExistence type="inferred from homology"/>
<evidence type="ECO:0000259" key="11">
    <source>
        <dbReference type="SMART" id="SM00278"/>
    </source>
</evidence>
<keyword evidence="9 10" id="KW-0326">Glycosidase</keyword>
<evidence type="ECO:0000256" key="10">
    <source>
        <dbReference type="HAMAP-Rule" id="MF_00942"/>
    </source>
</evidence>
<keyword evidence="2" id="KW-0004">4Fe-4S</keyword>
<dbReference type="EC" id="4.2.99.18" evidence="10"/>
<evidence type="ECO:0000313" key="14">
    <source>
        <dbReference type="Proteomes" id="UP001236559"/>
    </source>
</evidence>
<keyword evidence="13" id="KW-0540">Nuclease</keyword>
<evidence type="ECO:0000256" key="5">
    <source>
        <dbReference type="ARBA" id="ARBA00022801"/>
    </source>
</evidence>
<dbReference type="RefSeq" id="WP_307494920.1">
    <property type="nucleotide sequence ID" value="NZ_JAUSTN010000002.1"/>
</dbReference>
<dbReference type="SUPFAM" id="SSF48150">
    <property type="entry name" value="DNA-glycosylase"/>
    <property type="match status" value="1"/>
</dbReference>
<dbReference type="InterPro" id="IPR023170">
    <property type="entry name" value="HhH_base_excis_C"/>
</dbReference>
<keyword evidence="8 10" id="KW-0234">DNA repair</keyword>
<reference evidence="13 14" key="1">
    <citation type="submission" date="2023-07" db="EMBL/GenBank/DDBJ databases">
        <title>Genomic Encyclopedia of Type Strains, Phase IV (KMG-IV): sequencing the most valuable type-strain genomes for metagenomic binning, comparative biology and taxonomic classification.</title>
        <authorList>
            <person name="Goeker M."/>
        </authorList>
    </citation>
    <scope>NUCLEOTIDE SEQUENCE [LARGE SCALE GENOMIC DNA]</scope>
    <source>
        <strain evidence="13 14">DSM 22616</strain>
    </source>
</reference>
<keyword evidence="13" id="KW-0255">Endonuclease</keyword>
<evidence type="ECO:0000256" key="7">
    <source>
        <dbReference type="ARBA" id="ARBA00023014"/>
    </source>
</evidence>
<keyword evidence="4 10" id="KW-0227">DNA damage</keyword>
<dbReference type="InterPro" id="IPR005759">
    <property type="entry name" value="Nth"/>
</dbReference>
<evidence type="ECO:0000313" key="13">
    <source>
        <dbReference type="EMBL" id="MDQ0274483.1"/>
    </source>
</evidence>
<keyword evidence="14" id="KW-1185">Reference proteome</keyword>